<comment type="caution">
    <text evidence="4">The sequence shown here is derived from an EMBL/GenBank/DDBJ whole genome shotgun (WGS) entry which is preliminary data.</text>
</comment>
<accession>A0A7W7YKJ7</accession>
<evidence type="ECO:0000313" key="4">
    <source>
        <dbReference type="EMBL" id="MBB5037900.1"/>
    </source>
</evidence>
<proteinExistence type="predicted"/>
<protein>
    <submittedName>
        <fullName evidence="4">Uncharacterized protein YbbC (DUF1343 family)</fullName>
    </submittedName>
</protein>
<dbReference type="InterPro" id="IPR008302">
    <property type="entry name" value="NamZ"/>
</dbReference>
<dbReference type="Gene3D" id="3.40.50.12170">
    <property type="entry name" value="Uncharacterised protein PF07075, DUF1343"/>
    <property type="match status" value="1"/>
</dbReference>
<dbReference type="Proteomes" id="UP000534294">
    <property type="component" value="Unassembled WGS sequence"/>
</dbReference>
<feature type="domain" description="Peptidoglycan beta-N-acetylmuramidase NamZ C-terminal" evidence="3">
    <location>
        <begin position="297"/>
        <end position="444"/>
    </location>
</feature>
<dbReference type="PANTHER" id="PTHR42915">
    <property type="entry name" value="HYPOTHETICAL 460 KDA PROTEIN IN FEUA-SIGW INTERGENIC REGION [PRECURSOR]"/>
    <property type="match status" value="1"/>
</dbReference>
<dbReference type="InterPro" id="IPR048503">
    <property type="entry name" value="NamZ_C"/>
</dbReference>
<dbReference type="PIRSF" id="PIRSF016719">
    <property type="entry name" value="UCP016719"/>
    <property type="match status" value="1"/>
</dbReference>
<keyword evidence="5" id="KW-1185">Reference proteome</keyword>
<evidence type="ECO:0000259" key="2">
    <source>
        <dbReference type="Pfam" id="PF07075"/>
    </source>
</evidence>
<dbReference type="AlphaFoldDB" id="A0A7W7YKJ7"/>
<feature type="domain" description="Peptidoglycan beta-N-acetylmuramidase NamZ N-terminal" evidence="2">
    <location>
        <begin position="89"/>
        <end position="291"/>
    </location>
</feature>
<feature type="signal peptide" evidence="1">
    <location>
        <begin position="1"/>
        <end position="30"/>
    </location>
</feature>
<reference evidence="4 5" key="1">
    <citation type="submission" date="2020-08" db="EMBL/GenBank/DDBJ databases">
        <title>Genomic Encyclopedia of Type Strains, Phase IV (KMG-IV): sequencing the most valuable type-strain genomes for metagenomic binning, comparative biology and taxonomic classification.</title>
        <authorList>
            <person name="Goeker M."/>
        </authorList>
    </citation>
    <scope>NUCLEOTIDE SEQUENCE [LARGE SCALE GENOMIC DNA]</scope>
    <source>
        <strain evidence="4 5">DSM 12251</strain>
    </source>
</reference>
<feature type="chain" id="PRO_5031229095" evidence="1">
    <location>
        <begin position="31"/>
        <end position="445"/>
    </location>
</feature>
<sequence>MMMRISLLAFYKALKAAYHILHLTAAPATASVARMGSRRSFLLSGTAFLTGCQMMPTQQAMPMQQGGPFMLGIDFLASRNFDLLRGKRVGLITNHTSVTGRGEMTRVVMQRALGSSLTALYAPEHGIDGSIGAGIHVSTRRDSVTGLTVYSLYGPTRKPTPQMLAPIDVLVFDLQDIGCRSYTYISTMAVAMEACAENGKHFVVLDRPNPMGGWRVEGPPLESKWKSFVGQVPVPYVHGMTTGELAMMTAAKGWITQAPRLNVVKMQGWTRNMVWQDTGLRWYRTSPNIPYATSPQYYVATGILGGGSAVDIGIGTENPFGYAGGSGVHPQAMLAACQRWNMPGVSFSPYSRNGFGGVRLNIHPRAQADLTALDVMLLGELNRLTGGKVLGRMSGSKLNLFHKVYGSESLYSNLRSGVPASRIVSGWGGWISSFRSARQRYLLYP</sequence>
<keyword evidence="1" id="KW-0732">Signal</keyword>
<evidence type="ECO:0000313" key="5">
    <source>
        <dbReference type="Proteomes" id="UP000534294"/>
    </source>
</evidence>
<dbReference type="EMBL" id="JACHIF010000003">
    <property type="protein sequence ID" value="MBB5037900.1"/>
    <property type="molecule type" value="Genomic_DNA"/>
</dbReference>
<dbReference type="PANTHER" id="PTHR42915:SF1">
    <property type="entry name" value="PEPTIDOGLYCAN BETA-N-ACETYLMURAMIDASE NAMZ"/>
    <property type="match status" value="1"/>
</dbReference>
<gene>
    <name evidence="4" type="ORF">HNQ64_002149</name>
</gene>
<dbReference type="GO" id="GO:0033922">
    <property type="term" value="F:peptidoglycan beta-N-acetylmuramidase activity"/>
    <property type="evidence" value="ECO:0007669"/>
    <property type="project" value="InterPro"/>
</dbReference>
<dbReference type="Pfam" id="PF07075">
    <property type="entry name" value="NamZ_N"/>
    <property type="match status" value="1"/>
</dbReference>
<name>A0A7W7YKJ7_9BACT</name>
<dbReference type="Gene3D" id="3.90.1150.140">
    <property type="match status" value="1"/>
</dbReference>
<dbReference type="Pfam" id="PF20732">
    <property type="entry name" value="NamZ_C"/>
    <property type="match status" value="1"/>
</dbReference>
<dbReference type="RefSeq" id="WP_184208190.1">
    <property type="nucleotide sequence ID" value="NZ_JACHIF010000003.1"/>
</dbReference>
<dbReference type="InterPro" id="IPR048502">
    <property type="entry name" value="NamZ_N"/>
</dbReference>
<organism evidence="4 5">
    <name type="scientific">Prosthecobacter dejongeii</name>
    <dbReference type="NCBI Taxonomy" id="48465"/>
    <lineage>
        <taxon>Bacteria</taxon>
        <taxon>Pseudomonadati</taxon>
        <taxon>Verrucomicrobiota</taxon>
        <taxon>Verrucomicrobiia</taxon>
        <taxon>Verrucomicrobiales</taxon>
        <taxon>Verrucomicrobiaceae</taxon>
        <taxon>Prosthecobacter</taxon>
    </lineage>
</organism>
<evidence type="ECO:0000256" key="1">
    <source>
        <dbReference type="SAM" id="SignalP"/>
    </source>
</evidence>
<evidence type="ECO:0000259" key="3">
    <source>
        <dbReference type="Pfam" id="PF20732"/>
    </source>
</evidence>